<name>A0ACC2IQQ5_9PLEO</name>
<accession>A0ACC2IQQ5</accession>
<dbReference type="EMBL" id="JAPHNI010000051">
    <property type="protein sequence ID" value="KAJ8117476.1"/>
    <property type="molecule type" value="Genomic_DNA"/>
</dbReference>
<dbReference type="Proteomes" id="UP001153331">
    <property type="component" value="Unassembled WGS sequence"/>
</dbReference>
<evidence type="ECO:0000313" key="2">
    <source>
        <dbReference type="Proteomes" id="UP001153331"/>
    </source>
</evidence>
<organism evidence="1 2">
    <name type="scientific">Boeremia exigua</name>
    <dbReference type="NCBI Taxonomy" id="749465"/>
    <lineage>
        <taxon>Eukaryota</taxon>
        <taxon>Fungi</taxon>
        <taxon>Dikarya</taxon>
        <taxon>Ascomycota</taxon>
        <taxon>Pezizomycotina</taxon>
        <taxon>Dothideomycetes</taxon>
        <taxon>Pleosporomycetidae</taxon>
        <taxon>Pleosporales</taxon>
        <taxon>Pleosporineae</taxon>
        <taxon>Didymellaceae</taxon>
        <taxon>Boeremia</taxon>
    </lineage>
</organism>
<proteinExistence type="predicted"/>
<sequence length="144" mass="15856">MQALIGFYLELETGALEILRTLKQLDHNIAVITEGPQDAQERTIKALGIAPYVDYLATTNRLRVPKVDGLFDQVLGQLGLDSEDMIMTGDSWERDIVPAAKTGMYCVHYSEKGRDVTGFDGKLSISALGELQTLVETAHRCTKA</sequence>
<evidence type="ECO:0000313" key="1">
    <source>
        <dbReference type="EMBL" id="KAJ8117476.1"/>
    </source>
</evidence>
<protein>
    <submittedName>
        <fullName evidence="1">Uncharacterized protein</fullName>
    </submittedName>
</protein>
<keyword evidence="2" id="KW-1185">Reference proteome</keyword>
<comment type="caution">
    <text evidence="1">The sequence shown here is derived from an EMBL/GenBank/DDBJ whole genome shotgun (WGS) entry which is preliminary data.</text>
</comment>
<gene>
    <name evidence="1" type="ORF">OPT61_g1342</name>
</gene>
<reference evidence="1" key="1">
    <citation type="submission" date="2022-11" db="EMBL/GenBank/DDBJ databases">
        <title>Genome Sequence of Boeremia exigua.</title>
        <authorList>
            <person name="Buettner E."/>
        </authorList>
    </citation>
    <scope>NUCLEOTIDE SEQUENCE</scope>
    <source>
        <strain evidence="1">CU02</strain>
    </source>
</reference>